<dbReference type="KEGG" id="hfl:PUV54_11905"/>
<evidence type="ECO:0000313" key="2">
    <source>
        <dbReference type="EMBL" id="WDI30659.1"/>
    </source>
</evidence>
<sequence length="129" mass="14106">MAYEIDLPGYAAIPAILAIAGAAFIMKPEDLRRDPLLELQGMIGIAQKYEVMYARCADGSDNATMDAAGVATGFTGGYTHDFPGRSDEDAANFVKQARPQCEVASLYRLDRRLTGSSSANRWRRTRVEV</sequence>
<keyword evidence="1" id="KW-0472">Membrane</keyword>
<name>A0AAF0CES6_9PROT</name>
<keyword evidence="1" id="KW-1133">Transmembrane helix</keyword>
<evidence type="ECO:0000256" key="1">
    <source>
        <dbReference type="SAM" id="Phobius"/>
    </source>
</evidence>
<gene>
    <name evidence="2" type="ORF">PUV54_11905</name>
</gene>
<dbReference type="EMBL" id="CP118166">
    <property type="protein sequence ID" value="WDI30659.1"/>
    <property type="molecule type" value="Genomic_DNA"/>
</dbReference>
<dbReference type="Proteomes" id="UP001214043">
    <property type="component" value="Chromosome"/>
</dbReference>
<dbReference type="AlphaFoldDB" id="A0AAF0CES6"/>
<evidence type="ECO:0000313" key="3">
    <source>
        <dbReference type="Proteomes" id="UP001214043"/>
    </source>
</evidence>
<accession>A0AAF0CES6</accession>
<organism evidence="2 3">
    <name type="scientific">Hyphococcus flavus</name>
    <dbReference type="NCBI Taxonomy" id="1866326"/>
    <lineage>
        <taxon>Bacteria</taxon>
        <taxon>Pseudomonadati</taxon>
        <taxon>Pseudomonadota</taxon>
        <taxon>Alphaproteobacteria</taxon>
        <taxon>Parvularculales</taxon>
        <taxon>Parvularculaceae</taxon>
        <taxon>Hyphococcus</taxon>
    </lineage>
</organism>
<proteinExistence type="predicted"/>
<feature type="transmembrane region" description="Helical" evidence="1">
    <location>
        <begin position="7"/>
        <end position="26"/>
    </location>
</feature>
<keyword evidence="1" id="KW-0812">Transmembrane</keyword>
<protein>
    <submittedName>
        <fullName evidence="2">Uncharacterized protein</fullName>
    </submittedName>
</protein>
<keyword evidence="3" id="KW-1185">Reference proteome</keyword>
<reference evidence="2" key="1">
    <citation type="submission" date="2023-02" db="EMBL/GenBank/DDBJ databases">
        <title>Genome sequence of Hyphococcus flavus.</title>
        <authorList>
            <person name="Rong J.-C."/>
            <person name="Zhao Q."/>
            <person name="Yi M."/>
            <person name="Wu J.-Y."/>
        </authorList>
    </citation>
    <scope>NUCLEOTIDE SEQUENCE</scope>
    <source>
        <strain evidence="2">MCCC 1K03223</strain>
    </source>
</reference>
<dbReference type="RefSeq" id="WP_274492469.1">
    <property type="nucleotide sequence ID" value="NZ_CP118166.1"/>
</dbReference>